<protein>
    <recommendedName>
        <fullName evidence="4">Lytic polysaccharide monooxygenase</fullName>
    </recommendedName>
</protein>
<feature type="signal peptide" evidence="1">
    <location>
        <begin position="1"/>
        <end position="23"/>
    </location>
</feature>
<keyword evidence="1" id="KW-0732">Signal</keyword>
<dbReference type="OrthoDB" id="3944128at2759"/>
<dbReference type="GeneID" id="54283119"/>
<evidence type="ECO:0000313" key="3">
    <source>
        <dbReference type="Proteomes" id="UP000799778"/>
    </source>
</evidence>
<organism evidence="2 3">
    <name type="scientific">Aaosphaeria arxii CBS 175.79</name>
    <dbReference type="NCBI Taxonomy" id="1450172"/>
    <lineage>
        <taxon>Eukaryota</taxon>
        <taxon>Fungi</taxon>
        <taxon>Dikarya</taxon>
        <taxon>Ascomycota</taxon>
        <taxon>Pezizomycotina</taxon>
        <taxon>Dothideomycetes</taxon>
        <taxon>Pleosporomycetidae</taxon>
        <taxon>Pleosporales</taxon>
        <taxon>Pleosporales incertae sedis</taxon>
        <taxon>Aaosphaeria</taxon>
    </lineage>
</organism>
<dbReference type="EMBL" id="ML978067">
    <property type="protein sequence ID" value="KAF2019008.1"/>
    <property type="molecule type" value="Genomic_DNA"/>
</dbReference>
<evidence type="ECO:0000313" key="2">
    <source>
        <dbReference type="EMBL" id="KAF2019008.1"/>
    </source>
</evidence>
<accession>A0A6A5Y0E3</accession>
<keyword evidence="3" id="KW-1185">Reference proteome</keyword>
<feature type="chain" id="PRO_5025433496" description="Lytic polysaccharide monooxygenase" evidence="1">
    <location>
        <begin position="24"/>
        <end position="438"/>
    </location>
</feature>
<evidence type="ECO:0000256" key="1">
    <source>
        <dbReference type="SAM" id="SignalP"/>
    </source>
</evidence>
<evidence type="ECO:0008006" key="4">
    <source>
        <dbReference type="Google" id="ProtNLM"/>
    </source>
</evidence>
<reference evidence="2" key="1">
    <citation type="journal article" date="2020" name="Stud. Mycol.">
        <title>101 Dothideomycetes genomes: a test case for predicting lifestyles and emergence of pathogens.</title>
        <authorList>
            <person name="Haridas S."/>
            <person name="Albert R."/>
            <person name="Binder M."/>
            <person name="Bloem J."/>
            <person name="Labutti K."/>
            <person name="Salamov A."/>
            <person name="Andreopoulos B."/>
            <person name="Baker S."/>
            <person name="Barry K."/>
            <person name="Bills G."/>
            <person name="Bluhm B."/>
            <person name="Cannon C."/>
            <person name="Castanera R."/>
            <person name="Culley D."/>
            <person name="Daum C."/>
            <person name="Ezra D."/>
            <person name="Gonzalez J."/>
            <person name="Henrissat B."/>
            <person name="Kuo A."/>
            <person name="Liang C."/>
            <person name="Lipzen A."/>
            <person name="Lutzoni F."/>
            <person name="Magnuson J."/>
            <person name="Mondo S."/>
            <person name="Nolan M."/>
            <person name="Ohm R."/>
            <person name="Pangilinan J."/>
            <person name="Park H.-J."/>
            <person name="Ramirez L."/>
            <person name="Alfaro M."/>
            <person name="Sun H."/>
            <person name="Tritt A."/>
            <person name="Yoshinaga Y."/>
            <person name="Zwiers L.-H."/>
            <person name="Turgeon B."/>
            <person name="Goodwin S."/>
            <person name="Spatafora J."/>
            <person name="Crous P."/>
            <person name="Grigoriev I."/>
        </authorList>
    </citation>
    <scope>NUCLEOTIDE SEQUENCE</scope>
    <source>
        <strain evidence="2">CBS 175.79</strain>
    </source>
</reference>
<gene>
    <name evidence="2" type="ORF">BU24DRAFT_405728</name>
</gene>
<dbReference type="Proteomes" id="UP000799778">
    <property type="component" value="Unassembled WGS sequence"/>
</dbReference>
<dbReference type="RefSeq" id="XP_033387347.1">
    <property type="nucleotide sequence ID" value="XM_033525722.1"/>
</dbReference>
<sequence>MLFRNYRLALLSAISVSIHALVAESLTTVLTTPPGSITTEAPLSPVSTPGPLLPPPVTNNSVFQCWSTWNSARNEEIWADENRTPVIISSTTSVSSYLSWDTSASFTTLCDGFPRAVNPPVATKLVWTTTTDYNASRTEWHRPPQTFPSIDCNICNYCSGCDAIHQFVTYSKSLWSQQPEPRTPSTFDQRIYCSKGTPTPIKTQTPVPFPTAPNDGNCIIRADSDKGTLFYWPVTTVSGDFCAQNGTTVKASPTASDGSPNTAIYNGMTLTSPTAVLIIDAASAQIRVSSRKKSWIRTGTYTSNTLSLHPTAISSVDHRPGKLAVGSILPSYSFNFEDLNTVPQQKYWTAHCKHSGSYDCSRMWEAYVPMVAIPEEFTRLNKEIEFCTAWGSIEPIPVAITAGVSTSVSVTATGWVAQSTEADLEFVAEKAVGSKDGW</sequence>
<dbReference type="AlphaFoldDB" id="A0A6A5Y0E3"/>
<name>A0A6A5Y0E3_9PLEO</name>
<proteinExistence type="predicted"/>